<sequence>MESHDRHQHIGGEQVSAIAPSHSAFCSRPPITSQWNTATSRPLATDTRIPDNGIRAISR</sequence>
<keyword evidence="3" id="KW-1185">Reference proteome</keyword>
<feature type="compositionally biased region" description="Polar residues" evidence="1">
    <location>
        <begin position="30"/>
        <end position="42"/>
    </location>
</feature>
<protein>
    <submittedName>
        <fullName evidence="2">Uncharacterized protein</fullName>
    </submittedName>
</protein>
<accession>A0A2P7RBP8</accession>
<evidence type="ECO:0000313" key="2">
    <source>
        <dbReference type="EMBL" id="PSJ47593.1"/>
    </source>
</evidence>
<proteinExistence type="predicted"/>
<comment type="caution">
    <text evidence="2">The sequence shown here is derived from an EMBL/GenBank/DDBJ whole genome shotgun (WGS) entry which is preliminary data.</text>
</comment>
<name>A0A2P7RBP8_9GAMM</name>
<dbReference type="AlphaFoldDB" id="A0A2P7RBP8"/>
<dbReference type="EMBL" id="PXYG01000001">
    <property type="protein sequence ID" value="PSJ47593.1"/>
    <property type="molecule type" value="Genomic_DNA"/>
</dbReference>
<organism evidence="2 3">
    <name type="scientific">Zobellella endophytica</name>
    <dbReference type="NCBI Taxonomy" id="2116700"/>
    <lineage>
        <taxon>Bacteria</taxon>
        <taxon>Pseudomonadati</taxon>
        <taxon>Pseudomonadota</taxon>
        <taxon>Gammaproteobacteria</taxon>
        <taxon>Aeromonadales</taxon>
        <taxon>Aeromonadaceae</taxon>
        <taxon>Zobellella</taxon>
    </lineage>
</organism>
<gene>
    <name evidence="2" type="ORF">C7H85_01815</name>
</gene>
<feature type="region of interest" description="Disordered" evidence="1">
    <location>
        <begin position="23"/>
        <end position="59"/>
    </location>
</feature>
<evidence type="ECO:0000313" key="3">
    <source>
        <dbReference type="Proteomes" id="UP000240243"/>
    </source>
</evidence>
<reference evidence="2 3" key="1">
    <citation type="submission" date="2018-03" db="EMBL/GenBank/DDBJ databases">
        <title>The draft genome of Zobellella sp. 59N8.</title>
        <authorList>
            <person name="Liu L."/>
            <person name="Li L."/>
            <person name="Zhang X."/>
            <person name="Liang L."/>
            <person name="Wang T."/>
        </authorList>
    </citation>
    <scope>NUCLEOTIDE SEQUENCE [LARGE SCALE GENOMIC DNA]</scope>
    <source>
        <strain evidence="2 3">59N8</strain>
    </source>
</reference>
<evidence type="ECO:0000256" key="1">
    <source>
        <dbReference type="SAM" id="MobiDB-lite"/>
    </source>
</evidence>
<dbReference type="Proteomes" id="UP000240243">
    <property type="component" value="Unassembled WGS sequence"/>
</dbReference>